<dbReference type="SUPFAM" id="SSF52091">
    <property type="entry name" value="SpoIIaa-like"/>
    <property type="match status" value="1"/>
</dbReference>
<organism evidence="4 5">
    <name type="scientific">Duganella flavida</name>
    <dbReference type="NCBI Taxonomy" id="2692175"/>
    <lineage>
        <taxon>Bacteria</taxon>
        <taxon>Pseudomonadati</taxon>
        <taxon>Pseudomonadota</taxon>
        <taxon>Betaproteobacteria</taxon>
        <taxon>Burkholderiales</taxon>
        <taxon>Oxalobacteraceae</taxon>
        <taxon>Telluria group</taxon>
        <taxon>Duganella</taxon>
    </lineage>
</organism>
<dbReference type="RefSeq" id="WP_161005599.1">
    <property type="nucleotide sequence ID" value="NZ_WWCN01000003.1"/>
</dbReference>
<evidence type="ECO:0000313" key="4">
    <source>
        <dbReference type="EMBL" id="MYM22079.1"/>
    </source>
</evidence>
<dbReference type="Pfam" id="PF01740">
    <property type="entry name" value="STAS"/>
    <property type="match status" value="1"/>
</dbReference>
<reference evidence="4 5" key="1">
    <citation type="submission" date="2019-12" db="EMBL/GenBank/DDBJ databases">
        <title>Novel species isolated from a subtropical stream in China.</title>
        <authorList>
            <person name="Lu H."/>
        </authorList>
    </citation>
    <scope>NUCLEOTIDE SEQUENCE [LARGE SCALE GENOMIC DNA]</scope>
    <source>
        <strain evidence="4 5">FT135W</strain>
    </source>
</reference>
<gene>
    <name evidence="4" type="ORF">GTP46_05400</name>
</gene>
<dbReference type="AlphaFoldDB" id="A0A6L8K3J7"/>
<protein>
    <recommendedName>
        <fullName evidence="2">Anti-sigma factor antagonist</fullName>
    </recommendedName>
</protein>
<evidence type="ECO:0000259" key="3">
    <source>
        <dbReference type="PROSITE" id="PS50801"/>
    </source>
</evidence>
<dbReference type="PANTHER" id="PTHR33495">
    <property type="entry name" value="ANTI-SIGMA FACTOR ANTAGONIST TM_1081-RELATED-RELATED"/>
    <property type="match status" value="1"/>
</dbReference>
<dbReference type="Gene3D" id="3.30.750.24">
    <property type="entry name" value="STAS domain"/>
    <property type="match status" value="1"/>
</dbReference>
<dbReference type="CDD" id="cd07043">
    <property type="entry name" value="STAS_anti-anti-sigma_factors"/>
    <property type="match status" value="1"/>
</dbReference>
<dbReference type="EMBL" id="WWCN01000003">
    <property type="protein sequence ID" value="MYM22079.1"/>
    <property type="molecule type" value="Genomic_DNA"/>
</dbReference>
<dbReference type="InterPro" id="IPR003658">
    <property type="entry name" value="Anti-sigma_ant"/>
</dbReference>
<dbReference type="Proteomes" id="UP000479335">
    <property type="component" value="Unassembled WGS sequence"/>
</dbReference>
<dbReference type="PANTHER" id="PTHR33495:SF2">
    <property type="entry name" value="ANTI-SIGMA FACTOR ANTAGONIST TM_1081-RELATED"/>
    <property type="match status" value="1"/>
</dbReference>
<proteinExistence type="inferred from homology"/>
<accession>A0A6L8K3J7</accession>
<evidence type="ECO:0000256" key="1">
    <source>
        <dbReference type="ARBA" id="ARBA00009013"/>
    </source>
</evidence>
<comment type="similarity">
    <text evidence="1 2">Belongs to the anti-sigma-factor antagonist family.</text>
</comment>
<keyword evidence="5" id="KW-1185">Reference proteome</keyword>
<dbReference type="InterPro" id="IPR036513">
    <property type="entry name" value="STAS_dom_sf"/>
</dbReference>
<sequence length="118" mass="12755">MELQPIQEGRTIVLSPAGRIDHTHADAFKLALDPHLADCRKDGPPLVIDFSGITYISSIGLRALMVAIKQVKAQGGRMVLAGLQPLVLEVFTISRFDMLFEIFPDRASALAVLATAVS</sequence>
<dbReference type="PROSITE" id="PS50801">
    <property type="entry name" value="STAS"/>
    <property type="match status" value="1"/>
</dbReference>
<evidence type="ECO:0000313" key="5">
    <source>
        <dbReference type="Proteomes" id="UP000479335"/>
    </source>
</evidence>
<name>A0A6L8K3J7_9BURK</name>
<dbReference type="InterPro" id="IPR002645">
    <property type="entry name" value="STAS_dom"/>
</dbReference>
<dbReference type="NCBIfam" id="TIGR00377">
    <property type="entry name" value="ant_ant_sig"/>
    <property type="match status" value="1"/>
</dbReference>
<feature type="domain" description="STAS" evidence="3">
    <location>
        <begin position="12"/>
        <end position="113"/>
    </location>
</feature>
<evidence type="ECO:0000256" key="2">
    <source>
        <dbReference type="RuleBase" id="RU003749"/>
    </source>
</evidence>
<comment type="caution">
    <text evidence="4">The sequence shown here is derived from an EMBL/GenBank/DDBJ whole genome shotgun (WGS) entry which is preliminary data.</text>
</comment>
<dbReference type="GO" id="GO:0043856">
    <property type="term" value="F:anti-sigma factor antagonist activity"/>
    <property type="evidence" value="ECO:0007669"/>
    <property type="project" value="InterPro"/>
</dbReference>